<reference evidence="2 3" key="1">
    <citation type="journal article" date="2023" name="Nucleic Acids Res.">
        <title>The hologenome of Daphnia magna reveals possible DNA methylation and microbiome-mediated evolution of the host genome.</title>
        <authorList>
            <person name="Chaturvedi A."/>
            <person name="Li X."/>
            <person name="Dhandapani V."/>
            <person name="Marshall H."/>
            <person name="Kissane S."/>
            <person name="Cuenca-Cambronero M."/>
            <person name="Asole G."/>
            <person name="Calvet F."/>
            <person name="Ruiz-Romero M."/>
            <person name="Marangio P."/>
            <person name="Guigo R."/>
            <person name="Rago D."/>
            <person name="Mirbahai L."/>
            <person name="Eastwood N."/>
            <person name="Colbourne J.K."/>
            <person name="Zhou J."/>
            <person name="Mallon E."/>
            <person name="Orsini L."/>
        </authorList>
    </citation>
    <scope>NUCLEOTIDE SEQUENCE [LARGE SCALE GENOMIC DNA]</scope>
    <source>
        <strain evidence="2">LRV0_1</strain>
    </source>
</reference>
<organism evidence="2 3">
    <name type="scientific">Daphnia magna</name>
    <dbReference type="NCBI Taxonomy" id="35525"/>
    <lineage>
        <taxon>Eukaryota</taxon>
        <taxon>Metazoa</taxon>
        <taxon>Ecdysozoa</taxon>
        <taxon>Arthropoda</taxon>
        <taxon>Crustacea</taxon>
        <taxon>Branchiopoda</taxon>
        <taxon>Diplostraca</taxon>
        <taxon>Cladocera</taxon>
        <taxon>Anomopoda</taxon>
        <taxon>Daphniidae</taxon>
        <taxon>Daphnia</taxon>
    </lineage>
</organism>
<keyword evidence="3" id="KW-1185">Reference proteome</keyword>
<name>A0ABR0BAI9_9CRUS</name>
<sequence>MNQDHEYYYQVQLLLIVTETKYELLAKVFTDPVWIASSVASCAMETADGSLLSMKKDLRIGHTTRQGRCRASTSRNSRFGPNPTYPIKE</sequence>
<dbReference type="Proteomes" id="UP001234178">
    <property type="component" value="Unassembled WGS sequence"/>
</dbReference>
<accession>A0ABR0BAI9</accession>
<feature type="compositionally biased region" description="Polar residues" evidence="1">
    <location>
        <begin position="64"/>
        <end position="79"/>
    </location>
</feature>
<evidence type="ECO:0000313" key="2">
    <source>
        <dbReference type="EMBL" id="KAK4045596.1"/>
    </source>
</evidence>
<gene>
    <name evidence="2" type="ORF">OUZ56_033283</name>
</gene>
<proteinExistence type="predicted"/>
<feature type="region of interest" description="Disordered" evidence="1">
    <location>
        <begin position="64"/>
        <end position="89"/>
    </location>
</feature>
<protein>
    <submittedName>
        <fullName evidence="2">Uncharacterized protein</fullName>
    </submittedName>
</protein>
<evidence type="ECO:0000256" key="1">
    <source>
        <dbReference type="SAM" id="MobiDB-lite"/>
    </source>
</evidence>
<dbReference type="EMBL" id="JAOYFB010000046">
    <property type="protein sequence ID" value="KAK4045596.1"/>
    <property type="molecule type" value="Genomic_DNA"/>
</dbReference>
<evidence type="ECO:0000313" key="3">
    <source>
        <dbReference type="Proteomes" id="UP001234178"/>
    </source>
</evidence>
<comment type="caution">
    <text evidence="2">The sequence shown here is derived from an EMBL/GenBank/DDBJ whole genome shotgun (WGS) entry which is preliminary data.</text>
</comment>